<gene>
    <name evidence="1" type="ORF">LOD99_961</name>
</gene>
<evidence type="ECO:0000313" key="1">
    <source>
        <dbReference type="EMBL" id="KAI6654565.1"/>
    </source>
</evidence>
<keyword evidence="2" id="KW-1185">Reference proteome</keyword>
<organism evidence="1 2">
    <name type="scientific">Oopsacas minuta</name>
    <dbReference type="NCBI Taxonomy" id="111878"/>
    <lineage>
        <taxon>Eukaryota</taxon>
        <taxon>Metazoa</taxon>
        <taxon>Porifera</taxon>
        <taxon>Hexactinellida</taxon>
        <taxon>Hexasterophora</taxon>
        <taxon>Lyssacinosida</taxon>
        <taxon>Leucopsacidae</taxon>
        <taxon>Oopsacas</taxon>
    </lineage>
</organism>
<dbReference type="InterPro" id="IPR011044">
    <property type="entry name" value="Quino_amine_DH_bsu"/>
</dbReference>
<dbReference type="EMBL" id="JAKMXF010000222">
    <property type="protein sequence ID" value="KAI6654565.1"/>
    <property type="molecule type" value="Genomic_DNA"/>
</dbReference>
<dbReference type="Proteomes" id="UP001165289">
    <property type="component" value="Unassembled WGS sequence"/>
</dbReference>
<protein>
    <submittedName>
        <fullName evidence="1">Uncharacterized protein</fullName>
    </submittedName>
</protein>
<proteinExistence type="predicted"/>
<sequence length="576" mass="65319">MSQMRGVIFKQHNIIDIYCYLRIWLSNNMTTIVFSYKPNLVRLLDSVSACSWVQVDLNFDCLLTGHKSGSIGFTWYPTQTSTEIPYSITLSYGCIRTVTHIATTSIHKEVAIIDQNGSLLLLRINKPREGIAKLAKITSATVELVAGLAWSHSGTSLATLRYTHRTHNLLLCGYLALNAPGSQLSNVSVILSRSITGKDFTENMTHNQHRLAWGRDDQELIISLTNNTLIHVSTQTWQVTYQTSLTYSPRISTNIDGIIHALNSDKQLCIMDTNGQLTYPAGLNVSTYLWVATRDILITVIRYSNTQSLVFFSGEGIEINSFDINTMSPVLDISWREGRESSSVLCVTEEGLYSLIVYSVVPSLRDLTIWRLGDSTKLPSRVQNEVLLRQSALYYPIQLMDRLEIEVSSYQEGGGLSGRRVLKVGKDYLGQEIHLFSFKQHKLIHRNVLKLAPQHSNEISLRMLCKLLPPEIVHPSNDTIITQQKSSSNYSIQRRNNSWQIYFTKNNRFTLKLEGDTIDGEIRQGNNLKRVISIEGEEIIQILGYSNYFQIVMSNRFRLPPYDTLLIVLVFILHAF</sequence>
<dbReference type="SUPFAM" id="SSF50969">
    <property type="entry name" value="YVTN repeat-like/Quinoprotein amine dehydrogenase"/>
    <property type="match status" value="1"/>
</dbReference>
<dbReference type="AlphaFoldDB" id="A0AAV7K1S6"/>
<comment type="caution">
    <text evidence="1">The sequence shown here is derived from an EMBL/GenBank/DDBJ whole genome shotgun (WGS) entry which is preliminary data.</text>
</comment>
<reference evidence="1 2" key="1">
    <citation type="journal article" date="2023" name="BMC Biol.">
        <title>The compact genome of the sponge Oopsacas minuta (Hexactinellida) is lacking key metazoan core genes.</title>
        <authorList>
            <person name="Santini S."/>
            <person name="Schenkelaars Q."/>
            <person name="Jourda C."/>
            <person name="Duchesne M."/>
            <person name="Belahbib H."/>
            <person name="Rocher C."/>
            <person name="Selva M."/>
            <person name="Riesgo A."/>
            <person name="Vervoort M."/>
            <person name="Leys S.P."/>
            <person name="Kodjabachian L."/>
            <person name="Le Bivic A."/>
            <person name="Borchiellini C."/>
            <person name="Claverie J.M."/>
            <person name="Renard E."/>
        </authorList>
    </citation>
    <scope>NUCLEOTIDE SEQUENCE [LARGE SCALE GENOMIC DNA]</scope>
    <source>
        <strain evidence="1">SPO-2</strain>
    </source>
</reference>
<accession>A0AAV7K1S6</accession>
<evidence type="ECO:0000313" key="2">
    <source>
        <dbReference type="Proteomes" id="UP001165289"/>
    </source>
</evidence>
<name>A0AAV7K1S6_9METZ</name>